<feature type="region of interest" description="Disordered" evidence="1">
    <location>
        <begin position="108"/>
        <end position="143"/>
    </location>
</feature>
<dbReference type="GO" id="GO:0016747">
    <property type="term" value="F:acyltransferase activity, transferring groups other than amino-acyl groups"/>
    <property type="evidence" value="ECO:0007669"/>
    <property type="project" value="InterPro"/>
</dbReference>
<organism evidence="3 4">
    <name type="scientific">Aromia moschata</name>
    <dbReference type="NCBI Taxonomy" id="1265417"/>
    <lineage>
        <taxon>Eukaryota</taxon>
        <taxon>Metazoa</taxon>
        <taxon>Ecdysozoa</taxon>
        <taxon>Arthropoda</taxon>
        <taxon>Hexapoda</taxon>
        <taxon>Insecta</taxon>
        <taxon>Pterygota</taxon>
        <taxon>Neoptera</taxon>
        <taxon>Endopterygota</taxon>
        <taxon>Coleoptera</taxon>
        <taxon>Polyphaga</taxon>
        <taxon>Cucujiformia</taxon>
        <taxon>Chrysomeloidea</taxon>
        <taxon>Cerambycidae</taxon>
        <taxon>Cerambycinae</taxon>
        <taxon>Callichromatini</taxon>
        <taxon>Aromia</taxon>
    </lineage>
</organism>
<gene>
    <name evidence="3" type="ORF">NQ318_010735</name>
</gene>
<evidence type="ECO:0000313" key="4">
    <source>
        <dbReference type="Proteomes" id="UP001162162"/>
    </source>
</evidence>
<evidence type="ECO:0000259" key="2">
    <source>
        <dbReference type="Pfam" id="PF00583"/>
    </source>
</evidence>
<comment type="caution">
    <text evidence="3">The sequence shown here is derived from an EMBL/GenBank/DDBJ whole genome shotgun (WGS) entry which is preliminary data.</text>
</comment>
<protein>
    <recommendedName>
        <fullName evidence="2">N-acetyltransferase domain-containing protein</fullName>
    </recommendedName>
</protein>
<keyword evidence="4" id="KW-1185">Reference proteome</keyword>
<dbReference type="InterPro" id="IPR000182">
    <property type="entry name" value="GNAT_dom"/>
</dbReference>
<feature type="domain" description="N-acetyltransferase" evidence="2">
    <location>
        <begin position="3"/>
        <end position="38"/>
    </location>
</feature>
<reference evidence="3" key="1">
    <citation type="journal article" date="2023" name="Insect Mol. Biol.">
        <title>Genome sequencing provides insights into the evolution of gene families encoding plant cell wall-degrading enzymes in longhorned beetles.</title>
        <authorList>
            <person name="Shin N.R."/>
            <person name="Okamura Y."/>
            <person name="Kirsch R."/>
            <person name="Pauchet Y."/>
        </authorList>
    </citation>
    <scope>NUCLEOTIDE SEQUENCE</scope>
    <source>
        <strain evidence="3">AMC_N1</strain>
    </source>
</reference>
<proteinExistence type="predicted"/>
<dbReference type="Gene3D" id="3.40.630.30">
    <property type="match status" value="1"/>
</dbReference>
<dbReference type="AlphaFoldDB" id="A0AAV8YJK8"/>
<sequence>MSYLFVKKNHRRRGIGQRLLQDSKSLAADCGYKVVRCDATSEFTSESLQEELERLIWHTLSTQELKCRLSRAIKLLKTNDLYLSSLEFKRIKLKKVLNISEKNLTTRAGGKSFNRETTGQVVQDPRRTKKRGPDSMDKKSLPFPSETLITTRENDNCDLGARLLLSPNFR</sequence>
<feature type="compositionally biased region" description="Basic and acidic residues" evidence="1">
    <location>
        <begin position="131"/>
        <end position="140"/>
    </location>
</feature>
<accession>A0AAV8YJK8</accession>
<dbReference type="SUPFAM" id="SSF55729">
    <property type="entry name" value="Acyl-CoA N-acyltransferases (Nat)"/>
    <property type="match status" value="1"/>
</dbReference>
<dbReference type="Pfam" id="PF00583">
    <property type="entry name" value="Acetyltransf_1"/>
    <property type="match status" value="1"/>
</dbReference>
<dbReference type="EMBL" id="JAPWTK010000076">
    <property type="protein sequence ID" value="KAJ8951989.1"/>
    <property type="molecule type" value="Genomic_DNA"/>
</dbReference>
<name>A0AAV8YJK8_9CUCU</name>
<dbReference type="Proteomes" id="UP001162162">
    <property type="component" value="Unassembled WGS sequence"/>
</dbReference>
<evidence type="ECO:0000313" key="3">
    <source>
        <dbReference type="EMBL" id="KAJ8951989.1"/>
    </source>
</evidence>
<dbReference type="InterPro" id="IPR016181">
    <property type="entry name" value="Acyl_CoA_acyltransferase"/>
</dbReference>
<dbReference type="CDD" id="cd04301">
    <property type="entry name" value="NAT_SF"/>
    <property type="match status" value="1"/>
</dbReference>
<evidence type="ECO:0000256" key="1">
    <source>
        <dbReference type="SAM" id="MobiDB-lite"/>
    </source>
</evidence>